<dbReference type="InterPro" id="IPR048554">
    <property type="entry name" value="DACNG"/>
</dbReference>
<dbReference type="Proteomes" id="UP001140230">
    <property type="component" value="Unassembled WGS sequence"/>
</dbReference>
<name>A0A9X4BWA6_9XANT</name>
<dbReference type="EMBL" id="JANWTP010000174">
    <property type="protein sequence ID" value="MDC8640755.1"/>
    <property type="molecule type" value="Genomic_DNA"/>
</dbReference>
<gene>
    <name evidence="2" type="ORF">NY667_23995</name>
</gene>
<dbReference type="PROSITE" id="PS51794">
    <property type="entry name" value="DAC"/>
    <property type="match status" value="1"/>
</dbReference>
<dbReference type="InterPro" id="IPR036888">
    <property type="entry name" value="DNA_integrity_DisA_N_sf"/>
</dbReference>
<dbReference type="Pfam" id="PF21750">
    <property type="entry name" value="DACNH"/>
    <property type="match status" value="1"/>
</dbReference>
<accession>A0A9X4BWA6</accession>
<dbReference type="RefSeq" id="WP_273664745.1">
    <property type="nucleotide sequence ID" value="NZ_CP168182.1"/>
</dbReference>
<sequence length="494" mass="55094">MFYGDEESMRDKPEWMLCDSVTSAVRTALEPYDKAHEVISFVGISRRVNDFYVAPVIQVPAALFCKFPPLSESIQKDDFEPGHGPRSLIHAAISIVLEEASSALQEQDPGRDLRGKMRNADEIARLSAKAFMHSPGRATSVRYVASDLFERLNLISSLLYEGDRGVGRILLADPDHSGIEHLLRFQNPVRLSDSRWTRKVLQLAGPAAALVADAEFVYGLGRLQTAHDPDDETIFAVDFLDHYTWALRCGDRILLRSLYGVPALPSELVDKQAFLVNLATIFPSSTSDSRDYFWTLFNAAAHQGLGSMIVVAEDAESEAARLEVQGTRIEPTKMSADLLRQASAIDGSILMDPLGYCHAIGVILDGMANDRCLPSRGSRFNSAVRYVRSQSTRRLAIVVSEDKTVDIVPPIRPLQSRTEIEGHVRAFASASVHDYHLSMNWLYDRRLFLSAQQCSDINDSLARLDAMPRDVGEIRFLRDAFDVDPEFDEAYLLD</sequence>
<proteinExistence type="predicted"/>
<protein>
    <submittedName>
        <fullName evidence="2">DNA integrity scanning protein DisA nucleotide-binding domain protein</fullName>
    </submittedName>
</protein>
<dbReference type="InterPro" id="IPR048555">
    <property type="entry name" value="DACNH"/>
</dbReference>
<comment type="caution">
    <text evidence="2">The sequence shown here is derived from an EMBL/GenBank/DDBJ whole genome shotgun (WGS) entry which is preliminary data.</text>
</comment>
<dbReference type="Pfam" id="PF21752">
    <property type="entry name" value="DACNG"/>
    <property type="match status" value="1"/>
</dbReference>
<organism evidence="2 3">
    <name type="scientific">Xanthomonas hortorum pv. hederae</name>
    <dbReference type="NCBI Taxonomy" id="453603"/>
    <lineage>
        <taxon>Bacteria</taxon>
        <taxon>Pseudomonadati</taxon>
        <taxon>Pseudomonadota</taxon>
        <taxon>Gammaproteobacteria</taxon>
        <taxon>Lysobacterales</taxon>
        <taxon>Lysobacteraceae</taxon>
        <taxon>Xanthomonas</taxon>
    </lineage>
</organism>
<reference evidence="2" key="1">
    <citation type="journal article" date="2022" name="Phytopathology">
        <title>Whole genome sequencing-based tracing of a 2022 introduction and outbreak of Xanthomonas hortorum pv. pelargonii.</title>
        <authorList>
            <person name="Iruegas Bocardo F."/>
            <person name="Weisberg A.J."/>
            <person name="Riutta E.R."/>
            <person name="Kilday K.B."/>
            <person name="Bonkowski J.C."/>
            <person name="Creswell T.C."/>
            <person name="Daughtrey M."/>
            <person name="Rane K.K."/>
            <person name="Grunwald N.J."/>
            <person name="Chang J.H."/>
            <person name="Putnam M."/>
        </authorList>
    </citation>
    <scope>NUCLEOTIDE SEQUENCE</scope>
    <source>
        <strain evidence="2">22-338</strain>
    </source>
</reference>
<feature type="domain" description="DAC" evidence="1">
    <location>
        <begin position="272"/>
        <end position="419"/>
    </location>
</feature>
<dbReference type="InterPro" id="IPR003390">
    <property type="entry name" value="DNA_integrity_scan_DisA_N"/>
</dbReference>
<evidence type="ECO:0000313" key="2">
    <source>
        <dbReference type="EMBL" id="MDC8640755.1"/>
    </source>
</evidence>
<dbReference type="SUPFAM" id="SSF143597">
    <property type="entry name" value="YojJ-like"/>
    <property type="match status" value="1"/>
</dbReference>
<dbReference type="Gene3D" id="3.40.1700.10">
    <property type="entry name" value="DNA integrity scanning protein, DisA, N-terminal domain"/>
    <property type="match status" value="1"/>
</dbReference>
<evidence type="ECO:0000313" key="3">
    <source>
        <dbReference type="Proteomes" id="UP001140230"/>
    </source>
</evidence>
<evidence type="ECO:0000259" key="1">
    <source>
        <dbReference type="PROSITE" id="PS51794"/>
    </source>
</evidence>
<dbReference type="Pfam" id="PF02457">
    <property type="entry name" value="DAC"/>
    <property type="match status" value="1"/>
</dbReference>
<reference evidence="2" key="2">
    <citation type="submission" date="2022-08" db="EMBL/GenBank/DDBJ databases">
        <authorList>
            <person name="Iruegas-Bocardo F."/>
            <person name="Weisberg A.J."/>
            <person name="Riutta E.R."/>
            <person name="Kilday K."/>
            <person name="Bonkowski J.C."/>
            <person name="Creswell T."/>
            <person name="Daughtrey M.L."/>
            <person name="Rane K."/>
            <person name="Grunwald N.J."/>
            <person name="Chang J.H."/>
            <person name="Putnam M.L."/>
        </authorList>
    </citation>
    <scope>NUCLEOTIDE SEQUENCE</scope>
    <source>
        <strain evidence="2">22-338</strain>
    </source>
</reference>
<dbReference type="AlphaFoldDB" id="A0A9X4BWA6"/>